<evidence type="ECO:0000256" key="6">
    <source>
        <dbReference type="SAM" id="MobiDB-lite"/>
    </source>
</evidence>
<dbReference type="EMBL" id="ML977321">
    <property type="protein sequence ID" value="KAF2116311.1"/>
    <property type="molecule type" value="Genomic_DNA"/>
</dbReference>
<gene>
    <name evidence="7" type="ORF">BDV96DRAFT_573781</name>
</gene>
<feature type="region of interest" description="Disordered" evidence="6">
    <location>
        <begin position="527"/>
        <end position="553"/>
    </location>
</feature>
<dbReference type="AlphaFoldDB" id="A0A6A5ZCZ3"/>
<evidence type="ECO:0000256" key="5">
    <source>
        <dbReference type="ARBA" id="ARBA00023242"/>
    </source>
</evidence>
<dbReference type="InterPro" id="IPR013907">
    <property type="entry name" value="Sds3"/>
</dbReference>
<evidence type="ECO:0000313" key="8">
    <source>
        <dbReference type="Proteomes" id="UP000799770"/>
    </source>
</evidence>
<evidence type="ECO:0000256" key="4">
    <source>
        <dbReference type="ARBA" id="ARBA00023163"/>
    </source>
</evidence>
<feature type="region of interest" description="Disordered" evidence="6">
    <location>
        <begin position="330"/>
        <end position="384"/>
    </location>
</feature>
<feature type="compositionally biased region" description="Polar residues" evidence="6">
    <location>
        <begin position="365"/>
        <end position="383"/>
    </location>
</feature>
<dbReference type="Pfam" id="PF08598">
    <property type="entry name" value="Sds3"/>
    <property type="match status" value="1"/>
</dbReference>
<keyword evidence="5" id="KW-0539">Nucleus</keyword>
<evidence type="ECO:0000256" key="1">
    <source>
        <dbReference type="ARBA" id="ARBA00004123"/>
    </source>
</evidence>
<dbReference type="OrthoDB" id="70376at2759"/>
<evidence type="ECO:0000256" key="3">
    <source>
        <dbReference type="ARBA" id="ARBA00023015"/>
    </source>
</evidence>
<keyword evidence="2" id="KW-0678">Repressor</keyword>
<dbReference type="GO" id="GO:0005654">
    <property type="term" value="C:nucleoplasm"/>
    <property type="evidence" value="ECO:0007669"/>
    <property type="project" value="UniProtKB-ARBA"/>
</dbReference>
<dbReference type="SMART" id="SM01401">
    <property type="entry name" value="Sds3"/>
    <property type="match status" value="1"/>
</dbReference>
<organism evidence="7 8">
    <name type="scientific">Lophiotrema nucula</name>
    <dbReference type="NCBI Taxonomy" id="690887"/>
    <lineage>
        <taxon>Eukaryota</taxon>
        <taxon>Fungi</taxon>
        <taxon>Dikarya</taxon>
        <taxon>Ascomycota</taxon>
        <taxon>Pezizomycotina</taxon>
        <taxon>Dothideomycetes</taxon>
        <taxon>Pleosporomycetidae</taxon>
        <taxon>Pleosporales</taxon>
        <taxon>Lophiotremataceae</taxon>
        <taxon>Lophiotrema</taxon>
    </lineage>
</organism>
<keyword evidence="8" id="KW-1185">Reference proteome</keyword>
<accession>A0A6A5ZCZ3</accession>
<dbReference type="PANTHER" id="PTHR21964">
    <property type="entry name" value="BREAST CANCER METASTASIS-SUPPRESSOR 1"/>
    <property type="match status" value="1"/>
</dbReference>
<dbReference type="GO" id="GO:0010468">
    <property type="term" value="P:regulation of gene expression"/>
    <property type="evidence" value="ECO:0007669"/>
    <property type="project" value="UniProtKB-ARBA"/>
</dbReference>
<evidence type="ECO:0000256" key="2">
    <source>
        <dbReference type="ARBA" id="ARBA00022491"/>
    </source>
</evidence>
<feature type="region of interest" description="Disordered" evidence="6">
    <location>
        <begin position="207"/>
        <end position="234"/>
    </location>
</feature>
<keyword evidence="3" id="KW-0805">Transcription regulation</keyword>
<proteinExistence type="predicted"/>
<evidence type="ECO:0000313" key="7">
    <source>
        <dbReference type="EMBL" id="KAF2116311.1"/>
    </source>
</evidence>
<comment type="subcellular location">
    <subcellularLocation>
        <location evidence="1">Nucleus</location>
    </subcellularLocation>
</comment>
<keyword evidence="4" id="KW-0804">Transcription</keyword>
<feature type="region of interest" description="Disordered" evidence="6">
    <location>
        <begin position="1"/>
        <end position="29"/>
    </location>
</feature>
<dbReference type="Proteomes" id="UP000799770">
    <property type="component" value="Unassembled WGS sequence"/>
</dbReference>
<reference evidence="7" key="1">
    <citation type="journal article" date="2020" name="Stud. Mycol.">
        <title>101 Dothideomycetes genomes: a test case for predicting lifestyles and emergence of pathogens.</title>
        <authorList>
            <person name="Haridas S."/>
            <person name="Albert R."/>
            <person name="Binder M."/>
            <person name="Bloem J."/>
            <person name="Labutti K."/>
            <person name="Salamov A."/>
            <person name="Andreopoulos B."/>
            <person name="Baker S."/>
            <person name="Barry K."/>
            <person name="Bills G."/>
            <person name="Bluhm B."/>
            <person name="Cannon C."/>
            <person name="Castanera R."/>
            <person name="Culley D."/>
            <person name="Daum C."/>
            <person name="Ezra D."/>
            <person name="Gonzalez J."/>
            <person name="Henrissat B."/>
            <person name="Kuo A."/>
            <person name="Liang C."/>
            <person name="Lipzen A."/>
            <person name="Lutzoni F."/>
            <person name="Magnuson J."/>
            <person name="Mondo S."/>
            <person name="Nolan M."/>
            <person name="Ohm R."/>
            <person name="Pangilinan J."/>
            <person name="Park H.-J."/>
            <person name="Ramirez L."/>
            <person name="Alfaro M."/>
            <person name="Sun H."/>
            <person name="Tritt A."/>
            <person name="Yoshinaga Y."/>
            <person name="Zwiers L.-H."/>
            <person name="Turgeon B."/>
            <person name="Goodwin S."/>
            <person name="Spatafora J."/>
            <person name="Crous P."/>
            <person name="Grigoriev I."/>
        </authorList>
    </citation>
    <scope>NUCLEOTIDE SEQUENCE</scope>
    <source>
        <strain evidence="7">CBS 627.86</strain>
    </source>
</reference>
<protein>
    <submittedName>
        <fullName evidence="7">Sds3-like-domain-containing protein</fullName>
    </submittedName>
</protein>
<sequence>MARNRSPSPADGFPLGHSATSPQPLVSKRDKRRNMLAEKLQDMMASFTENKDSHYRAQLTALQADINLILKADPYANKPLDDAGEEAAESIAQIMGNTVPTAPSAGTDYMAQVGKYYARFVESVNDALEERDYNLTMLWNKHEKTKDETENAHHYKTHVAEEEHKLLASTIRERLTASITTRAGRLRREKEQLDLSDSNAMLLHPNQFSLNNPASPGGPQAPRKTRRTGHKFGDPDELAAAAENKRKRKLFEVENDNDSPGPSARNLEFGVGSPFREAKARTMHSQFEAAAYSLERLFTEKELNMALNHATVAASNFFAKMKNADAQEATTNGTNGAVHENGSEPGDADMDGDSDSPTGPPEMTRQISSNPHATRGATRSQLGPASIANGRIPFIHNPPFILPANTFNKPNAAAPPPPPLQPLDVEQDLMLMLRDAPPNDELNEKLLQASVAPTKAREYQIQPPDYQPPVTEITSHVRSIAPHLEVGGGGLAGLGVMGGMGGVPMSAQSSMGGYSDVGGTNTPLGRLGESSLGGLGMVRTASGSGRRGGRRAI</sequence>
<name>A0A6A5ZCZ3_9PLEO</name>